<accession>A0A8C8BQU6</accession>
<dbReference type="Ensembl" id="ENSOSUT00000024431.1">
    <property type="protein sequence ID" value="ENSOSUP00000023719.1"/>
    <property type="gene ID" value="ENSOSUG00000016170.1"/>
</dbReference>
<evidence type="ECO:0000313" key="3">
    <source>
        <dbReference type="Proteomes" id="UP000694552"/>
    </source>
</evidence>
<feature type="compositionally biased region" description="Low complexity" evidence="1">
    <location>
        <begin position="43"/>
        <end position="53"/>
    </location>
</feature>
<feature type="compositionally biased region" description="Gly residues" evidence="1">
    <location>
        <begin position="54"/>
        <end position="67"/>
    </location>
</feature>
<dbReference type="AlphaFoldDB" id="A0A8C8BQU6"/>
<name>A0A8C8BQU6_9STRI</name>
<reference evidence="2" key="2">
    <citation type="submission" date="2025-09" db="UniProtKB">
        <authorList>
            <consortium name="Ensembl"/>
        </authorList>
    </citation>
    <scope>IDENTIFICATION</scope>
</reference>
<protein>
    <submittedName>
        <fullName evidence="2">Uncharacterized protein</fullName>
    </submittedName>
</protein>
<feature type="compositionally biased region" description="Basic residues" evidence="1">
    <location>
        <begin position="1"/>
        <end position="12"/>
    </location>
</feature>
<reference evidence="2" key="1">
    <citation type="submission" date="2025-08" db="UniProtKB">
        <authorList>
            <consortium name="Ensembl"/>
        </authorList>
    </citation>
    <scope>IDENTIFICATION</scope>
</reference>
<proteinExistence type="predicted"/>
<evidence type="ECO:0000256" key="1">
    <source>
        <dbReference type="SAM" id="MobiDB-lite"/>
    </source>
</evidence>
<sequence>ALRERRLRRLHHPPHDHPLQRQRVRRAHQPLQDLVHGGRSGRIGRAAAAAAGRPSGGGSAGGSGCEGRAGAAVRGGRERLVCPSAFTSSPTGPLAALTRIPRCGEAMAGPVPPLSLRAQPVLSSWDWCLLLCLSLLPASKCTCN</sequence>
<feature type="region of interest" description="Disordered" evidence="1">
    <location>
        <begin position="1"/>
        <end position="70"/>
    </location>
</feature>
<keyword evidence="3" id="KW-1185">Reference proteome</keyword>
<dbReference type="Proteomes" id="UP000694552">
    <property type="component" value="Unplaced"/>
</dbReference>
<evidence type="ECO:0000313" key="2">
    <source>
        <dbReference type="Ensembl" id="ENSOSUP00000023719.1"/>
    </source>
</evidence>
<organism evidence="2 3">
    <name type="scientific">Otus sunia</name>
    <name type="common">Oriental scops-owl</name>
    <dbReference type="NCBI Taxonomy" id="257818"/>
    <lineage>
        <taxon>Eukaryota</taxon>
        <taxon>Metazoa</taxon>
        <taxon>Chordata</taxon>
        <taxon>Craniata</taxon>
        <taxon>Vertebrata</taxon>
        <taxon>Euteleostomi</taxon>
        <taxon>Archelosauria</taxon>
        <taxon>Archosauria</taxon>
        <taxon>Dinosauria</taxon>
        <taxon>Saurischia</taxon>
        <taxon>Theropoda</taxon>
        <taxon>Coelurosauria</taxon>
        <taxon>Aves</taxon>
        <taxon>Neognathae</taxon>
        <taxon>Neoaves</taxon>
        <taxon>Telluraves</taxon>
        <taxon>Strigiformes</taxon>
        <taxon>Strigidae</taxon>
        <taxon>Otus</taxon>
    </lineage>
</organism>